<dbReference type="AlphaFoldDB" id="A0A0V1IKN4"/>
<evidence type="ECO:0000313" key="1">
    <source>
        <dbReference type="EMBL" id="KRZ23387.1"/>
    </source>
</evidence>
<protein>
    <submittedName>
        <fullName evidence="1">Uncharacterized protein</fullName>
    </submittedName>
</protein>
<organism evidence="1 2">
    <name type="scientific">Trichinella pseudospiralis</name>
    <name type="common">Parasitic roundworm</name>
    <dbReference type="NCBI Taxonomy" id="6337"/>
    <lineage>
        <taxon>Eukaryota</taxon>
        <taxon>Metazoa</taxon>
        <taxon>Ecdysozoa</taxon>
        <taxon>Nematoda</taxon>
        <taxon>Enoplea</taxon>
        <taxon>Dorylaimia</taxon>
        <taxon>Trichinellida</taxon>
        <taxon>Trichinellidae</taxon>
        <taxon>Trichinella</taxon>
    </lineage>
</organism>
<keyword evidence="2" id="KW-1185">Reference proteome</keyword>
<accession>A0A0V1IKN4</accession>
<reference evidence="1 2" key="1">
    <citation type="submission" date="2015-01" db="EMBL/GenBank/DDBJ databases">
        <title>Evolution of Trichinella species and genotypes.</title>
        <authorList>
            <person name="Korhonen P.K."/>
            <person name="Edoardo P."/>
            <person name="Giuseppe L.R."/>
            <person name="Gasser R.B."/>
        </authorList>
    </citation>
    <scope>NUCLEOTIDE SEQUENCE [LARGE SCALE GENOMIC DNA]</scope>
    <source>
        <strain evidence="1">ISS588</strain>
    </source>
</reference>
<sequence length="66" mass="7629">MELSVLNTFQIQLLYVLQNVLDSKMGSRDFFPVSVRKLSTMIYAVEFHHLNQINATSGSARRRENI</sequence>
<gene>
    <name evidence="1" type="ORF">T4B_14588</name>
</gene>
<comment type="caution">
    <text evidence="1">The sequence shown here is derived from an EMBL/GenBank/DDBJ whole genome shotgun (WGS) entry which is preliminary data.</text>
</comment>
<dbReference type="EMBL" id="JYDS01000146">
    <property type="protein sequence ID" value="KRZ23387.1"/>
    <property type="molecule type" value="Genomic_DNA"/>
</dbReference>
<dbReference type="Proteomes" id="UP000054805">
    <property type="component" value="Unassembled WGS sequence"/>
</dbReference>
<name>A0A0V1IKN4_TRIPS</name>
<proteinExistence type="predicted"/>
<evidence type="ECO:0000313" key="2">
    <source>
        <dbReference type="Proteomes" id="UP000054805"/>
    </source>
</evidence>